<evidence type="ECO:0000256" key="4">
    <source>
        <dbReference type="ARBA" id="ARBA00023163"/>
    </source>
</evidence>
<sequence length="278" mass="31593">MKFDRIPIGKFSLMTHLTQKALRLYDQKGLLVPEAKDAFTGYRCYTYSQIERGVKIRLLSWMGFGLDEISSLLDAEDNRDGQVIDEMMQKRYTETQLEIRRLQKVQNLLLNQTDKLELISMSVSEPTTKDIPKIRVLSIRETGSYEETIGVLIGQLFEFVESSTSTSSKIKLTGPAMFLCHDEEYRENDADIEVCLPISGSVDLNVPSINLTTLPDIKAVSVIHKGPYQEVDVAYTRIFEYMAENGLEQVGPSRALYLNDPNNVQEEELLTEVQVPVK</sequence>
<keyword evidence="4" id="KW-0804">Transcription</keyword>
<evidence type="ECO:0000256" key="2">
    <source>
        <dbReference type="ARBA" id="ARBA00023015"/>
    </source>
</evidence>
<gene>
    <name evidence="6" type="ORF">WOA13_01735</name>
</gene>
<feature type="domain" description="HTH merR-type" evidence="5">
    <location>
        <begin position="5"/>
        <end position="75"/>
    </location>
</feature>
<keyword evidence="3" id="KW-0238">DNA-binding</keyword>
<evidence type="ECO:0000313" key="7">
    <source>
        <dbReference type="Proteomes" id="UP001396646"/>
    </source>
</evidence>
<dbReference type="Gene3D" id="3.20.80.10">
    <property type="entry name" value="Regulatory factor, effector binding domain"/>
    <property type="match status" value="1"/>
</dbReference>
<keyword evidence="7" id="KW-1185">Reference proteome</keyword>
<protein>
    <submittedName>
        <fullName evidence="6">GyrI-like domain-containing protein</fullName>
    </submittedName>
</protein>
<dbReference type="InterPro" id="IPR047057">
    <property type="entry name" value="MerR_fam"/>
</dbReference>
<dbReference type="Gene3D" id="1.10.1660.10">
    <property type="match status" value="1"/>
</dbReference>
<evidence type="ECO:0000259" key="5">
    <source>
        <dbReference type="PROSITE" id="PS50937"/>
    </source>
</evidence>
<dbReference type="Proteomes" id="UP001396646">
    <property type="component" value="Unassembled WGS sequence"/>
</dbReference>
<organism evidence="6 7">
    <name type="scientific">Methanococcoides cohabitans</name>
    <dbReference type="NCBI Taxonomy" id="3136559"/>
    <lineage>
        <taxon>Archaea</taxon>
        <taxon>Methanobacteriati</taxon>
        <taxon>Methanobacteriota</taxon>
        <taxon>Stenosarchaea group</taxon>
        <taxon>Methanomicrobia</taxon>
        <taxon>Methanosarcinales</taxon>
        <taxon>Methanosarcinaceae</taxon>
        <taxon>Methanococcoides</taxon>
    </lineage>
</organism>
<dbReference type="SUPFAM" id="SSF55136">
    <property type="entry name" value="Probable bacterial effector-binding domain"/>
    <property type="match status" value="1"/>
</dbReference>
<dbReference type="RefSeq" id="WP_342126282.1">
    <property type="nucleotide sequence ID" value="NZ_JBCAUS010000002.1"/>
</dbReference>
<dbReference type="Pfam" id="PF06445">
    <property type="entry name" value="GyrI-like"/>
    <property type="match status" value="1"/>
</dbReference>
<comment type="caution">
    <text evidence="6">The sequence shown here is derived from an EMBL/GenBank/DDBJ whole genome shotgun (WGS) entry which is preliminary data.</text>
</comment>
<proteinExistence type="predicted"/>
<dbReference type="PROSITE" id="PS50937">
    <property type="entry name" value="HTH_MERR_2"/>
    <property type="match status" value="1"/>
</dbReference>
<dbReference type="InterPro" id="IPR009061">
    <property type="entry name" value="DNA-bd_dom_put_sf"/>
</dbReference>
<dbReference type="SMART" id="SM00871">
    <property type="entry name" value="AraC_E_bind"/>
    <property type="match status" value="1"/>
</dbReference>
<evidence type="ECO:0000256" key="3">
    <source>
        <dbReference type="ARBA" id="ARBA00023125"/>
    </source>
</evidence>
<keyword evidence="1" id="KW-0678">Repressor</keyword>
<evidence type="ECO:0000256" key="1">
    <source>
        <dbReference type="ARBA" id="ARBA00022491"/>
    </source>
</evidence>
<dbReference type="InterPro" id="IPR000551">
    <property type="entry name" value="MerR-type_HTH_dom"/>
</dbReference>
<keyword evidence="2" id="KW-0805">Transcription regulation</keyword>
<evidence type="ECO:0000313" key="6">
    <source>
        <dbReference type="EMBL" id="MEL4304561.1"/>
    </source>
</evidence>
<reference evidence="6 7" key="1">
    <citation type="submission" date="2024-04" db="EMBL/GenBank/DDBJ databases">
        <title>Methanococcoides sp. LMO-2.</title>
        <authorList>
            <person name="Liang L."/>
        </authorList>
    </citation>
    <scope>NUCLEOTIDE SEQUENCE [LARGE SCALE GENOMIC DNA]</scope>
    <source>
        <strain evidence="6 7">LMO-2</strain>
    </source>
</reference>
<dbReference type="SMART" id="SM00422">
    <property type="entry name" value="HTH_MERR"/>
    <property type="match status" value="1"/>
</dbReference>
<dbReference type="Pfam" id="PF13411">
    <property type="entry name" value="MerR_1"/>
    <property type="match status" value="1"/>
</dbReference>
<dbReference type="InterPro" id="IPR010499">
    <property type="entry name" value="AraC_E-bd"/>
</dbReference>
<dbReference type="EMBL" id="JBCAUS010000002">
    <property type="protein sequence ID" value="MEL4304561.1"/>
    <property type="molecule type" value="Genomic_DNA"/>
</dbReference>
<dbReference type="InterPro" id="IPR011256">
    <property type="entry name" value="Reg_factor_effector_dom_sf"/>
</dbReference>
<dbReference type="InterPro" id="IPR029442">
    <property type="entry name" value="GyrI-like"/>
</dbReference>
<dbReference type="PANTHER" id="PTHR30204:SF69">
    <property type="entry name" value="MERR-FAMILY TRANSCRIPTIONAL REGULATOR"/>
    <property type="match status" value="1"/>
</dbReference>
<dbReference type="PANTHER" id="PTHR30204">
    <property type="entry name" value="REDOX-CYCLING DRUG-SENSING TRANSCRIPTIONAL ACTIVATOR SOXR"/>
    <property type="match status" value="1"/>
</dbReference>
<dbReference type="SUPFAM" id="SSF46955">
    <property type="entry name" value="Putative DNA-binding domain"/>
    <property type="match status" value="1"/>
</dbReference>
<accession>A0ABU9KQ94</accession>
<name>A0ABU9KQ94_9EURY</name>